<dbReference type="AlphaFoldDB" id="A0A9D4YTB1"/>
<dbReference type="OrthoDB" id="413705at2759"/>
<dbReference type="EMBL" id="SIDB01000012">
    <property type="protein sequence ID" value="KAI3425138.1"/>
    <property type="molecule type" value="Genomic_DNA"/>
</dbReference>
<evidence type="ECO:0000256" key="1">
    <source>
        <dbReference type="ARBA" id="ARBA00022737"/>
    </source>
</evidence>
<feature type="repeat" description="ANK" evidence="3">
    <location>
        <begin position="293"/>
        <end position="318"/>
    </location>
</feature>
<dbReference type="Proteomes" id="UP001055712">
    <property type="component" value="Unassembled WGS sequence"/>
</dbReference>
<comment type="caution">
    <text evidence="4">The sequence shown here is derived from an EMBL/GenBank/DDBJ whole genome shotgun (WGS) entry which is preliminary data.</text>
</comment>
<keyword evidence="5" id="KW-1185">Reference proteome</keyword>
<dbReference type="PANTHER" id="PTHR24189">
    <property type="entry name" value="MYOTROPHIN"/>
    <property type="match status" value="1"/>
</dbReference>
<dbReference type="Pfam" id="PF00023">
    <property type="entry name" value="Ank"/>
    <property type="match status" value="1"/>
</dbReference>
<dbReference type="InterPro" id="IPR050745">
    <property type="entry name" value="Multifunctional_regulatory"/>
</dbReference>
<accession>A0A9D4YTB1</accession>
<reference evidence="4" key="1">
    <citation type="journal article" date="2019" name="Plant J.">
        <title>Chlorella vulgaris genome assembly and annotation reveals the molecular basis for metabolic acclimation to high light conditions.</title>
        <authorList>
            <person name="Cecchin M."/>
            <person name="Marcolungo L."/>
            <person name="Rossato M."/>
            <person name="Girolomoni L."/>
            <person name="Cosentino E."/>
            <person name="Cuine S."/>
            <person name="Li-Beisson Y."/>
            <person name="Delledonne M."/>
            <person name="Ballottari M."/>
        </authorList>
    </citation>
    <scope>NUCLEOTIDE SEQUENCE</scope>
    <source>
        <strain evidence="4">211/11P</strain>
    </source>
</reference>
<organism evidence="4 5">
    <name type="scientific">Chlorella vulgaris</name>
    <name type="common">Green alga</name>
    <dbReference type="NCBI Taxonomy" id="3077"/>
    <lineage>
        <taxon>Eukaryota</taxon>
        <taxon>Viridiplantae</taxon>
        <taxon>Chlorophyta</taxon>
        <taxon>core chlorophytes</taxon>
        <taxon>Trebouxiophyceae</taxon>
        <taxon>Chlorellales</taxon>
        <taxon>Chlorellaceae</taxon>
        <taxon>Chlorella clade</taxon>
        <taxon>Chlorella</taxon>
    </lineage>
</organism>
<evidence type="ECO:0000256" key="3">
    <source>
        <dbReference type="PROSITE-ProRule" id="PRU00023"/>
    </source>
</evidence>
<sequence length="721" mass="76548">MEVDSPWTCQCAEFASGECAAAWQGRCASLCLGPAPPPARTPGKEQHYTPDLLHAYAAHGRVEEAQQLLASLSQQQASEECNRPNAWGMTPLHCLCLAKASPSGDIFKLLMAAGAADVHARTARSSKGSLFYEGETPLTLAAQHSRDGTAANLVSLLLSCGADPLEPAGPLYTTALEYACAAGDVEVVRAMLHHAPQSPHYRVPAYGIDASYLLSLAVAHGCTDVASLLLNPPLLLHAILTGQQLREPASVLQGTEGSDSSRPSEDGAELTAVTHIVRQTHVDVNRPIVAPLELDTCLHRAVAAGDLEMCRVLVEAGACGSHWRCQSHSLCDSLDAMDRLGWAGRFPELHEVKAPDFDDSPLTLCLKLRHLDIAEWLVKRTAAAYPHTDGKGRTALHYAVKLGSRAARLLGWLLDTGYYSIRADDGVRTIDQTDDSHFSALAYSLLAGNAAAAELLCAHGAELAHPVNTRHGCMPPMAAALTAPQSTSRCALLMLLSRFGAAVHPSYIELATKSGFAAELRVMLHIFTQAQGQHLGAMQGSKLLLDAVHADQVECAEVLLGGGVDPNFVVRESPGEEHSWSLLEYSFGLAQDALGAESETLEGCHQLPDSESLASSSGGAHGLRLVQALVLAGADPRPLLQLSQQECADSDFRAAAAQLKPSWIREQHALWPAAFKASVKTLLLVSHRLAGSAVGAASTTSLPEPVVCRIALAASDWLQEG</sequence>
<dbReference type="SMART" id="SM00248">
    <property type="entry name" value="ANK"/>
    <property type="match status" value="8"/>
</dbReference>
<keyword evidence="2 3" id="KW-0040">ANK repeat</keyword>
<feature type="repeat" description="ANK" evidence="3">
    <location>
        <begin position="391"/>
        <end position="417"/>
    </location>
</feature>
<keyword evidence="1" id="KW-0677">Repeat</keyword>
<dbReference type="Pfam" id="PF12796">
    <property type="entry name" value="Ank_2"/>
    <property type="match status" value="1"/>
</dbReference>
<name>A0A9D4YTB1_CHLVU</name>
<proteinExistence type="predicted"/>
<dbReference type="InterPro" id="IPR002110">
    <property type="entry name" value="Ankyrin_rpt"/>
</dbReference>
<evidence type="ECO:0000313" key="5">
    <source>
        <dbReference type="Proteomes" id="UP001055712"/>
    </source>
</evidence>
<dbReference type="Gene3D" id="1.25.40.20">
    <property type="entry name" value="Ankyrin repeat-containing domain"/>
    <property type="match status" value="3"/>
</dbReference>
<reference evidence="4" key="2">
    <citation type="submission" date="2020-11" db="EMBL/GenBank/DDBJ databases">
        <authorList>
            <person name="Cecchin M."/>
            <person name="Marcolungo L."/>
            <person name="Rossato M."/>
            <person name="Girolomoni L."/>
            <person name="Cosentino E."/>
            <person name="Cuine S."/>
            <person name="Li-Beisson Y."/>
            <person name="Delledonne M."/>
            <person name="Ballottari M."/>
        </authorList>
    </citation>
    <scope>NUCLEOTIDE SEQUENCE</scope>
    <source>
        <strain evidence="4">211/11P</strain>
        <tissue evidence="4">Whole cell</tissue>
    </source>
</reference>
<feature type="repeat" description="ANK" evidence="3">
    <location>
        <begin position="133"/>
        <end position="163"/>
    </location>
</feature>
<evidence type="ECO:0000313" key="4">
    <source>
        <dbReference type="EMBL" id="KAI3425138.1"/>
    </source>
</evidence>
<dbReference type="PANTHER" id="PTHR24189:SF50">
    <property type="entry name" value="ANKYRIN REPEAT AND SOCS BOX PROTEIN 2"/>
    <property type="match status" value="1"/>
</dbReference>
<dbReference type="PROSITE" id="PS50297">
    <property type="entry name" value="ANK_REP_REGION"/>
    <property type="match status" value="3"/>
</dbReference>
<dbReference type="InterPro" id="IPR036770">
    <property type="entry name" value="Ankyrin_rpt-contain_sf"/>
</dbReference>
<protein>
    <submittedName>
        <fullName evidence="4">Uncharacterized protein</fullName>
    </submittedName>
</protein>
<gene>
    <name evidence="4" type="ORF">D9Q98_008909</name>
</gene>
<evidence type="ECO:0000256" key="2">
    <source>
        <dbReference type="ARBA" id="ARBA00023043"/>
    </source>
</evidence>
<dbReference type="PROSITE" id="PS50088">
    <property type="entry name" value="ANK_REPEAT"/>
    <property type="match status" value="3"/>
</dbReference>
<dbReference type="SUPFAM" id="SSF48403">
    <property type="entry name" value="Ankyrin repeat"/>
    <property type="match status" value="2"/>
</dbReference>